<dbReference type="KEGG" id="tca:656922"/>
<dbReference type="OrthoDB" id="6611808at2759"/>
<reference evidence="1 2" key="1">
    <citation type="journal article" date="2008" name="Nature">
        <title>The genome of the model beetle and pest Tribolium castaneum.</title>
        <authorList>
            <consortium name="Tribolium Genome Sequencing Consortium"/>
            <person name="Richards S."/>
            <person name="Gibbs R.A."/>
            <person name="Weinstock G.M."/>
            <person name="Brown S.J."/>
            <person name="Denell R."/>
            <person name="Beeman R.W."/>
            <person name="Gibbs R."/>
            <person name="Beeman R.W."/>
            <person name="Brown S.J."/>
            <person name="Bucher G."/>
            <person name="Friedrich M."/>
            <person name="Grimmelikhuijzen C.J."/>
            <person name="Klingler M."/>
            <person name="Lorenzen M."/>
            <person name="Richards S."/>
            <person name="Roth S."/>
            <person name="Schroder R."/>
            <person name="Tautz D."/>
            <person name="Zdobnov E.M."/>
            <person name="Muzny D."/>
            <person name="Gibbs R.A."/>
            <person name="Weinstock G.M."/>
            <person name="Attaway T."/>
            <person name="Bell S."/>
            <person name="Buhay C.J."/>
            <person name="Chandrabose M.N."/>
            <person name="Chavez D."/>
            <person name="Clerk-Blankenburg K.P."/>
            <person name="Cree A."/>
            <person name="Dao M."/>
            <person name="Davis C."/>
            <person name="Chacko J."/>
            <person name="Dinh H."/>
            <person name="Dugan-Rocha S."/>
            <person name="Fowler G."/>
            <person name="Garner T.T."/>
            <person name="Garnes J."/>
            <person name="Gnirke A."/>
            <person name="Hawes A."/>
            <person name="Hernandez J."/>
            <person name="Hines S."/>
            <person name="Holder M."/>
            <person name="Hume J."/>
            <person name="Jhangiani S.N."/>
            <person name="Joshi V."/>
            <person name="Khan Z.M."/>
            <person name="Jackson L."/>
            <person name="Kovar C."/>
            <person name="Kowis A."/>
            <person name="Lee S."/>
            <person name="Lewis L.R."/>
            <person name="Margolis J."/>
            <person name="Morgan M."/>
            <person name="Nazareth L.V."/>
            <person name="Nguyen N."/>
            <person name="Okwuonu G."/>
            <person name="Parker D."/>
            <person name="Richards S."/>
            <person name="Ruiz S.J."/>
            <person name="Santibanez J."/>
            <person name="Savard J."/>
            <person name="Scherer S.E."/>
            <person name="Schneider B."/>
            <person name="Sodergren E."/>
            <person name="Tautz D."/>
            <person name="Vattahil S."/>
            <person name="Villasana D."/>
            <person name="White C.S."/>
            <person name="Wright R."/>
            <person name="Park Y."/>
            <person name="Beeman R.W."/>
            <person name="Lord J."/>
            <person name="Oppert B."/>
            <person name="Lorenzen M."/>
            <person name="Brown S."/>
            <person name="Wang L."/>
            <person name="Savard J."/>
            <person name="Tautz D."/>
            <person name="Richards S."/>
            <person name="Weinstock G."/>
            <person name="Gibbs R.A."/>
            <person name="Liu Y."/>
            <person name="Worley K."/>
            <person name="Weinstock G."/>
            <person name="Elsik C.G."/>
            <person name="Reese J.T."/>
            <person name="Elhaik E."/>
            <person name="Landan G."/>
            <person name="Graur D."/>
            <person name="Arensburger P."/>
            <person name="Atkinson P."/>
            <person name="Beeman R.W."/>
            <person name="Beidler J."/>
            <person name="Brown S.J."/>
            <person name="Demuth J.P."/>
            <person name="Drury D.W."/>
            <person name="Du Y.Z."/>
            <person name="Fujiwara H."/>
            <person name="Lorenzen M."/>
            <person name="Maselli V."/>
            <person name="Osanai M."/>
            <person name="Park Y."/>
            <person name="Robertson H.M."/>
            <person name="Tu Z."/>
            <person name="Wang J.J."/>
            <person name="Wang S."/>
            <person name="Richards S."/>
            <person name="Song H."/>
            <person name="Zhang L."/>
            <person name="Sodergren E."/>
            <person name="Werner D."/>
            <person name="Stanke M."/>
            <person name="Morgenstern B."/>
            <person name="Solovyev V."/>
            <person name="Kosarev P."/>
            <person name="Brown G."/>
            <person name="Chen H.C."/>
            <person name="Ermolaeva O."/>
            <person name="Hlavina W."/>
            <person name="Kapustin Y."/>
            <person name="Kiryutin B."/>
            <person name="Kitts P."/>
            <person name="Maglott D."/>
            <person name="Pruitt K."/>
            <person name="Sapojnikov V."/>
            <person name="Souvorov A."/>
            <person name="Mackey A.J."/>
            <person name="Waterhouse R.M."/>
            <person name="Wyder S."/>
            <person name="Zdobnov E.M."/>
            <person name="Zdobnov E.M."/>
            <person name="Wyder S."/>
            <person name="Kriventseva E.V."/>
            <person name="Kadowaki T."/>
            <person name="Bork P."/>
            <person name="Aranda M."/>
            <person name="Bao R."/>
            <person name="Beermann A."/>
            <person name="Berns N."/>
            <person name="Bolognesi R."/>
            <person name="Bonneton F."/>
            <person name="Bopp D."/>
            <person name="Brown S.J."/>
            <person name="Bucher G."/>
            <person name="Butts T."/>
            <person name="Chaumot A."/>
            <person name="Denell R.E."/>
            <person name="Ferrier D.E."/>
            <person name="Friedrich M."/>
            <person name="Gordon C.M."/>
            <person name="Jindra M."/>
            <person name="Klingler M."/>
            <person name="Lan Q."/>
            <person name="Lattorff H.M."/>
            <person name="Laudet V."/>
            <person name="von Levetsow C."/>
            <person name="Liu Z."/>
            <person name="Lutz R."/>
            <person name="Lynch J.A."/>
            <person name="da Fonseca R.N."/>
            <person name="Posnien N."/>
            <person name="Reuter R."/>
            <person name="Roth S."/>
            <person name="Savard J."/>
            <person name="Schinko J.B."/>
            <person name="Schmitt C."/>
            <person name="Schoppmeier M."/>
            <person name="Schroder R."/>
            <person name="Shippy T.D."/>
            <person name="Simonnet F."/>
            <person name="Marques-Souza H."/>
            <person name="Tautz D."/>
            <person name="Tomoyasu Y."/>
            <person name="Trauner J."/>
            <person name="Van der Zee M."/>
            <person name="Vervoort M."/>
            <person name="Wittkopp N."/>
            <person name="Wimmer E.A."/>
            <person name="Yang X."/>
            <person name="Jones A.K."/>
            <person name="Sattelle D.B."/>
            <person name="Ebert P.R."/>
            <person name="Nelson D."/>
            <person name="Scott J.G."/>
            <person name="Beeman R.W."/>
            <person name="Muthukrishnan S."/>
            <person name="Kramer K.J."/>
            <person name="Arakane Y."/>
            <person name="Beeman R.W."/>
            <person name="Zhu Q."/>
            <person name="Hogenkamp D."/>
            <person name="Dixit R."/>
            <person name="Oppert B."/>
            <person name="Jiang H."/>
            <person name="Zou Z."/>
            <person name="Marshall J."/>
            <person name="Elpidina E."/>
            <person name="Vinokurov K."/>
            <person name="Oppert C."/>
            <person name="Zou Z."/>
            <person name="Evans J."/>
            <person name="Lu Z."/>
            <person name="Zhao P."/>
            <person name="Sumathipala N."/>
            <person name="Altincicek B."/>
            <person name="Vilcinskas A."/>
            <person name="Williams M."/>
            <person name="Hultmark D."/>
            <person name="Hetru C."/>
            <person name="Jiang H."/>
            <person name="Grimmelikhuijzen C.J."/>
            <person name="Hauser F."/>
            <person name="Cazzamali G."/>
            <person name="Williamson M."/>
            <person name="Park Y."/>
            <person name="Li B."/>
            <person name="Tanaka Y."/>
            <person name="Predel R."/>
            <person name="Neupert S."/>
            <person name="Schachtner J."/>
            <person name="Verleyen P."/>
            <person name="Raible F."/>
            <person name="Bork P."/>
            <person name="Friedrich M."/>
            <person name="Walden K.K."/>
            <person name="Robertson H.M."/>
            <person name="Angeli S."/>
            <person name="Foret S."/>
            <person name="Bucher G."/>
            <person name="Schuetz S."/>
            <person name="Maleszka R."/>
            <person name="Wimmer E.A."/>
            <person name="Beeman R.W."/>
            <person name="Lorenzen M."/>
            <person name="Tomoyasu Y."/>
            <person name="Miller S.C."/>
            <person name="Grossmann D."/>
            <person name="Bucher G."/>
        </authorList>
    </citation>
    <scope>NUCLEOTIDE SEQUENCE [LARGE SCALE GENOMIC DNA]</scope>
    <source>
        <strain evidence="1 2">Georgia GA2</strain>
    </source>
</reference>
<gene>
    <name evidence="1" type="primary">AUGUSTUS-3.0.2_02761</name>
    <name evidence="1" type="ORF">TcasGA2_TC002761</name>
</gene>
<organism evidence="1 2">
    <name type="scientific">Tribolium castaneum</name>
    <name type="common">Red flour beetle</name>
    <dbReference type="NCBI Taxonomy" id="7070"/>
    <lineage>
        <taxon>Eukaryota</taxon>
        <taxon>Metazoa</taxon>
        <taxon>Ecdysozoa</taxon>
        <taxon>Arthropoda</taxon>
        <taxon>Hexapoda</taxon>
        <taxon>Insecta</taxon>
        <taxon>Pterygota</taxon>
        <taxon>Neoptera</taxon>
        <taxon>Endopterygota</taxon>
        <taxon>Coleoptera</taxon>
        <taxon>Polyphaga</taxon>
        <taxon>Cucujiformia</taxon>
        <taxon>Tenebrionidae</taxon>
        <taxon>Tenebrionidae incertae sedis</taxon>
        <taxon>Tribolium</taxon>
    </lineage>
</organism>
<dbReference type="AlphaFoldDB" id="D6WDJ9"/>
<protein>
    <recommendedName>
        <fullName evidence="3">IGFBP N-terminal domain-containing protein</fullName>
    </recommendedName>
</protein>
<evidence type="ECO:0008006" key="3">
    <source>
        <dbReference type="Google" id="ProtNLM"/>
    </source>
</evidence>
<proteinExistence type="predicted"/>
<dbReference type="Proteomes" id="UP000007266">
    <property type="component" value="Linkage group 3"/>
</dbReference>
<dbReference type="PhylomeDB" id="D6WDJ9"/>
<keyword evidence="2" id="KW-1185">Reference proteome</keyword>
<dbReference type="EMBL" id="KQ971322">
    <property type="protein sequence ID" value="EEZ99965.1"/>
    <property type="molecule type" value="Genomic_DNA"/>
</dbReference>
<sequence length="323" mass="33831">MVFVCPEKCKQRKSLLTKLKDLVDQIDDKKCCPPCCPPPCCPPPCCPPPCCGIGPCCPPPCCPSPCPCPCPPPQCCPGTCPPPCAPVPMCPPACPPVMVPPCMPICTAVPPPCVPVCNPCPEEQPCVPCNPPQMMVCYRRPKCPTGASSRSKSRELRASILHVGCDCEKRNGLQDDCPRSECQGAPECLTKPDPTCGPSEFANGKHLGRKKDYSGKNKDLEEYQCYPAYVRLPPCPPCSPCGGCPPPCCPPPCCDPCCPPPTCCPAVPLVAQAPCPPPICPGPPPLVPVGQIVPMAPCVPCCPAPCCPPPVACCPPCPCPCPC</sequence>
<accession>D6WDJ9</accession>
<name>D6WDJ9_TRICA</name>
<evidence type="ECO:0000313" key="1">
    <source>
        <dbReference type="EMBL" id="EEZ99965.1"/>
    </source>
</evidence>
<dbReference type="OMA" id="ICCKPIY"/>
<dbReference type="eggNOG" id="ENOG502SC0N">
    <property type="taxonomic scope" value="Eukaryota"/>
</dbReference>
<evidence type="ECO:0000313" key="2">
    <source>
        <dbReference type="Proteomes" id="UP000007266"/>
    </source>
</evidence>
<reference evidence="1 2" key="2">
    <citation type="journal article" date="2010" name="Nucleic Acids Res.">
        <title>BeetleBase in 2010: revisions to provide comprehensive genomic information for Tribolium castaneum.</title>
        <authorList>
            <person name="Kim H.S."/>
            <person name="Murphy T."/>
            <person name="Xia J."/>
            <person name="Caragea D."/>
            <person name="Park Y."/>
            <person name="Beeman R.W."/>
            <person name="Lorenzen M.D."/>
            <person name="Butcher S."/>
            <person name="Manak J.R."/>
            <person name="Brown S.J."/>
        </authorList>
    </citation>
    <scope>GENOME REANNOTATION</scope>
    <source>
        <strain evidence="1 2">Georgia GA2</strain>
    </source>
</reference>
<dbReference type="HOGENOM" id="CLU_764114_0_0_1"/>
<dbReference type="PRINTS" id="PR00021">
    <property type="entry name" value="PRORICH"/>
</dbReference>